<organism evidence="8 9">
    <name type="scientific">Rotaria sordida</name>
    <dbReference type="NCBI Taxonomy" id="392033"/>
    <lineage>
        <taxon>Eukaryota</taxon>
        <taxon>Metazoa</taxon>
        <taxon>Spiralia</taxon>
        <taxon>Gnathifera</taxon>
        <taxon>Rotifera</taxon>
        <taxon>Eurotatoria</taxon>
        <taxon>Bdelloidea</taxon>
        <taxon>Philodinida</taxon>
        <taxon>Philodinidae</taxon>
        <taxon>Rotaria</taxon>
    </lineage>
</organism>
<evidence type="ECO:0000256" key="4">
    <source>
        <dbReference type="ARBA" id="ARBA00035219"/>
    </source>
</evidence>
<gene>
    <name evidence="8" type="ORF">JBS370_LOCUS19520</name>
    <name evidence="7" type="ORF">ZHD862_LOCUS5631</name>
</gene>
<dbReference type="InterPro" id="IPR018259">
    <property type="entry name" value="Ribosomal_eL21_CS"/>
</dbReference>
<evidence type="ECO:0000256" key="3">
    <source>
        <dbReference type="ARBA" id="ARBA00023274"/>
    </source>
</evidence>
<evidence type="ECO:0000256" key="1">
    <source>
        <dbReference type="ARBA" id="ARBA00008427"/>
    </source>
</evidence>
<dbReference type="GO" id="GO:1990904">
    <property type="term" value="C:ribonucleoprotein complex"/>
    <property type="evidence" value="ECO:0007669"/>
    <property type="project" value="UniProtKB-KW"/>
</dbReference>
<protein>
    <recommendedName>
        <fullName evidence="4">Large ribosomal subunit protein eL21</fullName>
    </recommendedName>
    <alternativeName>
        <fullName evidence="5">60S ribosomal protein L21</fullName>
    </alternativeName>
</protein>
<accession>A0A819FVY4</accession>
<dbReference type="Gene3D" id="2.30.30.70">
    <property type="entry name" value="Ribosomal protein L21"/>
    <property type="match status" value="1"/>
</dbReference>
<dbReference type="InterPro" id="IPR036948">
    <property type="entry name" value="Ribosomal_eL21_sf"/>
</dbReference>
<evidence type="ECO:0000313" key="8">
    <source>
        <dbReference type="EMBL" id="CAF3874915.1"/>
    </source>
</evidence>
<name>A0A819FVY4_9BILA</name>
<proteinExistence type="inferred from homology"/>
<evidence type="ECO:0000256" key="6">
    <source>
        <dbReference type="SAM" id="Phobius"/>
    </source>
</evidence>
<dbReference type="Gene3D" id="6.10.250.3260">
    <property type="match status" value="1"/>
</dbReference>
<keyword evidence="3" id="KW-0687">Ribonucleoprotein</keyword>
<comment type="caution">
    <text evidence="8">The sequence shown here is derived from an EMBL/GenBank/DDBJ whole genome shotgun (WGS) entry which is preliminary data.</text>
</comment>
<sequence>MDTLIVKDLSGNKTETDYVHNGGIIAAIFLALLSFIFTCLVNGFASTGPNKFFRKSTAQVSDENPTEFTPAGPTFSIWGLIYTWQLAFLVYSIVNIWRKTDDGFLYIHPYTLHVAIFILFIVNMLLNSFWLVLWDRLKFGFSTIILYLLLATIVGACVIDHILLWHRRWDFIRLNKSSDIWIMRFIVLNGHAVYSAWLLVASSLNLTIWLKKKLPLNVEGWAITFSLILLTVGIIVYWILENFIFPSQMAYTWSPWLVCFLVGTADIMTNPKGYRRGTRHLFSREFKKNGRIPLATYMKIYKRGDIVDIKGNGAVQKGMPHKFYHGKTGRVFNVTRHAVGIIVNKRVRHRVIAKRINVRIEHVKHSKCRTDFLTRVKLNEQLKRTAKETGKSVPLVSIKRQPQGPRKQHLIRTQGNKPQIVEPIPYQFVA</sequence>
<keyword evidence="6" id="KW-1133">Transmembrane helix</keyword>
<evidence type="ECO:0000256" key="2">
    <source>
        <dbReference type="ARBA" id="ARBA00022980"/>
    </source>
</evidence>
<dbReference type="GO" id="GO:0003735">
    <property type="term" value="F:structural constituent of ribosome"/>
    <property type="evidence" value="ECO:0007669"/>
    <property type="project" value="InterPro"/>
</dbReference>
<reference evidence="8" key="1">
    <citation type="submission" date="2021-02" db="EMBL/GenBank/DDBJ databases">
        <authorList>
            <person name="Nowell W R."/>
        </authorList>
    </citation>
    <scope>NUCLEOTIDE SEQUENCE</scope>
</reference>
<feature type="transmembrane region" description="Helical" evidence="6">
    <location>
        <begin position="145"/>
        <end position="165"/>
    </location>
</feature>
<dbReference type="EMBL" id="CAJOBD010002345">
    <property type="protein sequence ID" value="CAF3874915.1"/>
    <property type="molecule type" value="Genomic_DNA"/>
</dbReference>
<feature type="transmembrane region" description="Helical" evidence="6">
    <location>
        <begin position="77"/>
        <end position="98"/>
    </location>
</feature>
<dbReference type="AlphaFoldDB" id="A0A819FVY4"/>
<keyword evidence="6" id="KW-0812">Transmembrane</keyword>
<dbReference type="Proteomes" id="UP000663836">
    <property type="component" value="Unassembled WGS sequence"/>
</dbReference>
<keyword evidence="2" id="KW-0689">Ribosomal protein</keyword>
<dbReference type="GO" id="GO:0005840">
    <property type="term" value="C:ribosome"/>
    <property type="evidence" value="ECO:0007669"/>
    <property type="project" value="UniProtKB-KW"/>
</dbReference>
<evidence type="ECO:0000313" key="9">
    <source>
        <dbReference type="Proteomes" id="UP000663836"/>
    </source>
</evidence>
<feature type="transmembrane region" description="Helical" evidence="6">
    <location>
        <begin position="220"/>
        <end position="240"/>
    </location>
</feature>
<keyword evidence="6" id="KW-0472">Membrane</keyword>
<feature type="transmembrane region" description="Helical" evidence="6">
    <location>
        <begin position="110"/>
        <end position="133"/>
    </location>
</feature>
<dbReference type="PANTHER" id="PTHR20981">
    <property type="entry name" value="60S RIBOSOMAL PROTEIN L21"/>
    <property type="match status" value="1"/>
</dbReference>
<dbReference type="SUPFAM" id="SSF50104">
    <property type="entry name" value="Translation proteins SH3-like domain"/>
    <property type="match status" value="1"/>
</dbReference>
<dbReference type="Proteomes" id="UP000663864">
    <property type="component" value="Unassembled WGS sequence"/>
</dbReference>
<dbReference type="InterPro" id="IPR001147">
    <property type="entry name" value="Ribosomal_eL21"/>
</dbReference>
<feature type="transmembrane region" description="Helical" evidence="6">
    <location>
        <begin position="24"/>
        <end position="45"/>
    </location>
</feature>
<dbReference type="GO" id="GO:0006412">
    <property type="term" value="P:translation"/>
    <property type="evidence" value="ECO:0007669"/>
    <property type="project" value="InterPro"/>
</dbReference>
<dbReference type="FunFam" id="6.10.250.3260:FF:000001">
    <property type="entry name" value="60S ribosomal protein L21"/>
    <property type="match status" value="1"/>
</dbReference>
<dbReference type="InterPro" id="IPR008991">
    <property type="entry name" value="Translation_prot_SH3-like_sf"/>
</dbReference>
<dbReference type="FunFam" id="2.30.30.70:FF:000001">
    <property type="entry name" value="60S ribosomal protein L21"/>
    <property type="match status" value="1"/>
</dbReference>
<feature type="transmembrane region" description="Helical" evidence="6">
    <location>
        <begin position="185"/>
        <end position="208"/>
    </location>
</feature>
<dbReference type="PROSITE" id="PS01171">
    <property type="entry name" value="RIBOSOMAL_L21E"/>
    <property type="match status" value="1"/>
</dbReference>
<dbReference type="Pfam" id="PF01157">
    <property type="entry name" value="Ribosomal_L21e"/>
    <property type="match status" value="1"/>
</dbReference>
<evidence type="ECO:0000256" key="5">
    <source>
        <dbReference type="ARBA" id="ARBA00035327"/>
    </source>
</evidence>
<dbReference type="EMBL" id="CAJNOT010000150">
    <property type="protein sequence ID" value="CAF0865976.1"/>
    <property type="molecule type" value="Genomic_DNA"/>
</dbReference>
<comment type="similarity">
    <text evidence="1">Belongs to the eukaryotic ribosomal protein eL21 family.</text>
</comment>
<evidence type="ECO:0000313" key="7">
    <source>
        <dbReference type="EMBL" id="CAF0865976.1"/>
    </source>
</evidence>